<proteinExistence type="predicted"/>
<gene>
    <name evidence="1" type="ORF">T265_05454</name>
</gene>
<evidence type="ECO:0000313" key="1">
    <source>
        <dbReference type="EMBL" id="KER27491.1"/>
    </source>
</evidence>
<reference evidence="1 2" key="1">
    <citation type="submission" date="2013-11" db="EMBL/GenBank/DDBJ databases">
        <title>Opisthorchis viverrini - life in the bile duct.</title>
        <authorList>
            <person name="Young N.D."/>
            <person name="Nagarajan N."/>
            <person name="Lin S.J."/>
            <person name="Korhonen P.K."/>
            <person name="Jex A.R."/>
            <person name="Hall R.S."/>
            <person name="Safavi-Hemami H."/>
            <person name="Kaewkong W."/>
            <person name="Bertrand D."/>
            <person name="Gao S."/>
            <person name="Seet Q."/>
            <person name="Wongkham S."/>
            <person name="Teh B.T."/>
            <person name="Wongkham C."/>
            <person name="Intapan P.M."/>
            <person name="Maleewong W."/>
            <person name="Yang X."/>
            <person name="Hu M."/>
            <person name="Wang Z."/>
            <person name="Hofmann A."/>
            <person name="Sternberg P.W."/>
            <person name="Tan P."/>
            <person name="Wang J."/>
            <person name="Gasser R.B."/>
        </authorList>
    </citation>
    <scope>NUCLEOTIDE SEQUENCE [LARGE SCALE GENOMIC DNA]</scope>
</reference>
<evidence type="ECO:0000313" key="2">
    <source>
        <dbReference type="Proteomes" id="UP000054324"/>
    </source>
</evidence>
<dbReference type="GeneID" id="20319636"/>
<keyword evidence="2" id="KW-1185">Reference proteome</keyword>
<sequence length="88" mass="9772">MLSVAETDKQIENFIADQNMRDQTFRAETIGQRKTEKLFGGNKCTEEALRRCFYIKALIGCVSMEELAELNRSSPPGIAPSSPSSDSL</sequence>
<accession>A0A074ZKB3</accession>
<dbReference type="RefSeq" id="XP_009168729.1">
    <property type="nucleotide sequence ID" value="XM_009170465.1"/>
</dbReference>
<dbReference type="CTD" id="20319636"/>
<dbReference type="Proteomes" id="UP000054324">
    <property type="component" value="Unassembled WGS sequence"/>
</dbReference>
<dbReference type="EMBL" id="KL596721">
    <property type="protein sequence ID" value="KER27491.1"/>
    <property type="molecule type" value="Genomic_DNA"/>
</dbReference>
<dbReference type="KEGG" id="ovi:T265_05454"/>
<protein>
    <submittedName>
        <fullName evidence="1">Uncharacterized protein</fullName>
    </submittedName>
</protein>
<dbReference type="AlphaFoldDB" id="A0A074ZKB3"/>
<name>A0A074ZKB3_OPIVI</name>
<organism evidence="1 2">
    <name type="scientific">Opisthorchis viverrini</name>
    <name type="common">Southeast Asian liver fluke</name>
    <dbReference type="NCBI Taxonomy" id="6198"/>
    <lineage>
        <taxon>Eukaryota</taxon>
        <taxon>Metazoa</taxon>
        <taxon>Spiralia</taxon>
        <taxon>Lophotrochozoa</taxon>
        <taxon>Platyhelminthes</taxon>
        <taxon>Trematoda</taxon>
        <taxon>Digenea</taxon>
        <taxon>Opisthorchiida</taxon>
        <taxon>Opisthorchiata</taxon>
        <taxon>Opisthorchiidae</taxon>
        <taxon>Opisthorchis</taxon>
    </lineage>
</organism>